<dbReference type="Pfam" id="PF00672">
    <property type="entry name" value="HAMP"/>
    <property type="match status" value="1"/>
</dbReference>
<evidence type="ECO:0000256" key="24">
    <source>
        <dbReference type="SAM" id="Phobius"/>
    </source>
</evidence>
<keyword evidence="23" id="KW-0175">Coiled coil</keyword>
<evidence type="ECO:0000256" key="8">
    <source>
        <dbReference type="ARBA" id="ARBA00022679"/>
    </source>
</evidence>
<evidence type="ECO:0000256" key="4">
    <source>
        <dbReference type="ARBA" id="ARBA00004651"/>
    </source>
</evidence>
<keyword evidence="18" id="KW-0346">Stress response</keyword>
<evidence type="ECO:0000256" key="11">
    <source>
        <dbReference type="ARBA" id="ARBA00022777"/>
    </source>
</evidence>
<dbReference type="PANTHER" id="PTHR44936">
    <property type="entry name" value="SENSOR PROTEIN CREC"/>
    <property type="match status" value="1"/>
</dbReference>
<sequence length="438" mass="45872">MRRQLRLTVAATVSIVLLAMLVPMAVLVRDYALEDRIVQAALEVQATETVVSGAEDGRGEVSTYLERINAEGDTTTTVFFPGGSSVGPDETVDDRVREARRTGQARIDDTPDGGARILVPVSLGRSSAAETPVVQVDVARPGPGSGVLRAYLVLALLGLLLLVGAIVLAERLGRAFTSPIRALAGWTQTLGERRRPEPVPVGGPPEVQELGVALERLVGRIEELLEREREQVADLSHRLRTPVTALRLRIDQVADPVARVRLTQDLEALEHALDSVVREARRSQREGIVAQTDAVAVVAERAAFWGALAEDQGRDLEVDVPDGPVPVSAGEEDLAAALDVLLDNAFSYTPEGATIRVALVRAAAPDAAAAGALLVVEDAGPGFPEGLDVSDRGTSGSGSTGLGLSIVERTAAASGGGLELGASDLGGARVSVRLGPPR</sequence>
<dbReference type="Gene3D" id="1.10.287.130">
    <property type="match status" value="1"/>
</dbReference>
<feature type="domain" description="HAMP" evidence="26">
    <location>
        <begin position="174"/>
        <end position="226"/>
    </location>
</feature>
<dbReference type="InterPro" id="IPR005467">
    <property type="entry name" value="His_kinase_dom"/>
</dbReference>
<dbReference type="InterPro" id="IPR050980">
    <property type="entry name" value="2C_sensor_his_kinase"/>
</dbReference>
<dbReference type="SMART" id="SM00304">
    <property type="entry name" value="HAMP"/>
    <property type="match status" value="2"/>
</dbReference>
<keyword evidence="9 24" id="KW-0812">Transmembrane</keyword>
<keyword evidence="8" id="KW-0808">Transferase</keyword>
<protein>
    <recommendedName>
        <fullName evidence="21">Signal transduction histidine-protein kinase/phosphatase MprB</fullName>
        <ecNumber evidence="5">2.7.13.3</ecNumber>
    </recommendedName>
    <alternativeName>
        <fullName evidence="22">Mycobacterial persistence regulator B</fullName>
    </alternativeName>
</protein>
<keyword evidence="16 24" id="KW-1133">Transmembrane helix</keyword>
<keyword evidence="12" id="KW-0378">Hydrolase</keyword>
<comment type="cofactor">
    <cofactor evidence="2">
        <name>Mn(2+)</name>
        <dbReference type="ChEBI" id="CHEBI:29035"/>
    </cofactor>
</comment>
<evidence type="ECO:0000256" key="19">
    <source>
        <dbReference type="ARBA" id="ARBA00023026"/>
    </source>
</evidence>
<keyword evidence="14" id="KW-0460">Magnesium</keyword>
<dbReference type="PANTHER" id="PTHR44936:SF9">
    <property type="entry name" value="SENSOR PROTEIN CREC"/>
    <property type="match status" value="1"/>
</dbReference>
<evidence type="ECO:0000259" key="26">
    <source>
        <dbReference type="PROSITE" id="PS50885"/>
    </source>
</evidence>
<gene>
    <name evidence="27" type="ORF">GCM10009737_33970</name>
</gene>
<name>A0ABP5B3E5_9ACTN</name>
<keyword evidence="17" id="KW-0902">Two-component regulatory system</keyword>
<feature type="transmembrane region" description="Helical" evidence="24">
    <location>
        <begin position="7"/>
        <end position="28"/>
    </location>
</feature>
<dbReference type="Gene3D" id="3.30.565.10">
    <property type="entry name" value="Histidine kinase-like ATPase, C-terminal domain"/>
    <property type="match status" value="1"/>
</dbReference>
<evidence type="ECO:0000256" key="13">
    <source>
        <dbReference type="ARBA" id="ARBA00022840"/>
    </source>
</evidence>
<keyword evidence="20" id="KW-0464">Manganese</keyword>
<dbReference type="EC" id="2.7.13.3" evidence="5"/>
<dbReference type="InterPro" id="IPR036890">
    <property type="entry name" value="HATPase_C_sf"/>
</dbReference>
<evidence type="ECO:0000256" key="9">
    <source>
        <dbReference type="ARBA" id="ARBA00022692"/>
    </source>
</evidence>
<keyword evidence="15" id="KW-0904">Protein phosphatase</keyword>
<evidence type="ECO:0000256" key="14">
    <source>
        <dbReference type="ARBA" id="ARBA00022842"/>
    </source>
</evidence>
<dbReference type="Proteomes" id="UP001501612">
    <property type="component" value="Unassembled WGS sequence"/>
</dbReference>
<keyword evidence="6" id="KW-1003">Cell membrane</keyword>
<dbReference type="InterPro" id="IPR036097">
    <property type="entry name" value="HisK_dim/P_sf"/>
</dbReference>
<feature type="domain" description="Histidine kinase" evidence="25">
    <location>
        <begin position="234"/>
        <end position="438"/>
    </location>
</feature>
<keyword evidence="13" id="KW-0067">ATP-binding</keyword>
<keyword evidence="7" id="KW-0597">Phosphoprotein</keyword>
<dbReference type="Pfam" id="PF02518">
    <property type="entry name" value="HATPase_c"/>
    <property type="match status" value="1"/>
</dbReference>
<keyword evidence="11 27" id="KW-0418">Kinase</keyword>
<dbReference type="SMART" id="SM00387">
    <property type="entry name" value="HATPase_c"/>
    <property type="match status" value="1"/>
</dbReference>
<evidence type="ECO:0000256" key="20">
    <source>
        <dbReference type="ARBA" id="ARBA00023211"/>
    </source>
</evidence>
<evidence type="ECO:0000256" key="21">
    <source>
        <dbReference type="ARBA" id="ARBA00040454"/>
    </source>
</evidence>
<dbReference type="SUPFAM" id="SSF55874">
    <property type="entry name" value="ATPase domain of HSP90 chaperone/DNA topoisomerase II/histidine kinase"/>
    <property type="match status" value="1"/>
</dbReference>
<dbReference type="InterPro" id="IPR003594">
    <property type="entry name" value="HATPase_dom"/>
</dbReference>
<dbReference type="InterPro" id="IPR004358">
    <property type="entry name" value="Sig_transdc_His_kin-like_C"/>
</dbReference>
<organism evidence="27 28">
    <name type="scientific">Nocardioides lentus</name>
    <dbReference type="NCBI Taxonomy" id="338077"/>
    <lineage>
        <taxon>Bacteria</taxon>
        <taxon>Bacillati</taxon>
        <taxon>Actinomycetota</taxon>
        <taxon>Actinomycetes</taxon>
        <taxon>Propionibacteriales</taxon>
        <taxon>Nocardioidaceae</taxon>
        <taxon>Nocardioides</taxon>
    </lineage>
</organism>
<feature type="transmembrane region" description="Helical" evidence="24">
    <location>
        <begin position="150"/>
        <end position="169"/>
    </location>
</feature>
<keyword evidence="19" id="KW-0843">Virulence</keyword>
<evidence type="ECO:0000256" key="23">
    <source>
        <dbReference type="SAM" id="Coils"/>
    </source>
</evidence>
<comment type="catalytic activity">
    <reaction evidence="1">
        <text>ATP + protein L-histidine = ADP + protein N-phospho-L-histidine.</text>
        <dbReference type="EC" id="2.7.13.3"/>
    </reaction>
</comment>
<evidence type="ECO:0000256" key="5">
    <source>
        <dbReference type="ARBA" id="ARBA00012438"/>
    </source>
</evidence>
<dbReference type="EMBL" id="BAAAMY010000012">
    <property type="protein sequence ID" value="GAA1929278.1"/>
    <property type="molecule type" value="Genomic_DNA"/>
</dbReference>
<accession>A0ABP5B3E5</accession>
<dbReference type="PROSITE" id="PS50885">
    <property type="entry name" value="HAMP"/>
    <property type="match status" value="1"/>
</dbReference>
<keyword evidence="10" id="KW-0547">Nucleotide-binding</keyword>
<feature type="coiled-coil region" evidence="23">
    <location>
        <begin position="207"/>
        <end position="286"/>
    </location>
</feature>
<keyword evidence="28" id="KW-1185">Reference proteome</keyword>
<comment type="caution">
    <text evidence="27">The sequence shown here is derived from an EMBL/GenBank/DDBJ whole genome shotgun (WGS) entry which is preliminary data.</text>
</comment>
<evidence type="ECO:0000313" key="28">
    <source>
        <dbReference type="Proteomes" id="UP001501612"/>
    </source>
</evidence>
<evidence type="ECO:0000256" key="15">
    <source>
        <dbReference type="ARBA" id="ARBA00022912"/>
    </source>
</evidence>
<evidence type="ECO:0000256" key="1">
    <source>
        <dbReference type="ARBA" id="ARBA00000085"/>
    </source>
</evidence>
<evidence type="ECO:0000256" key="2">
    <source>
        <dbReference type="ARBA" id="ARBA00001936"/>
    </source>
</evidence>
<dbReference type="CDD" id="cd00082">
    <property type="entry name" value="HisKA"/>
    <property type="match status" value="1"/>
</dbReference>
<dbReference type="GO" id="GO:0016301">
    <property type="term" value="F:kinase activity"/>
    <property type="evidence" value="ECO:0007669"/>
    <property type="project" value="UniProtKB-KW"/>
</dbReference>
<reference evidence="28" key="1">
    <citation type="journal article" date="2019" name="Int. J. Syst. Evol. Microbiol.">
        <title>The Global Catalogue of Microorganisms (GCM) 10K type strain sequencing project: providing services to taxonomists for standard genome sequencing and annotation.</title>
        <authorList>
            <consortium name="The Broad Institute Genomics Platform"/>
            <consortium name="The Broad Institute Genome Sequencing Center for Infectious Disease"/>
            <person name="Wu L."/>
            <person name="Ma J."/>
        </authorList>
    </citation>
    <scope>NUCLEOTIDE SEQUENCE [LARGE SCALE GENOMIC DNA]</scope>
    <source>
        <strain evidence="28">JCM 14046</strain>
    </source>
</reference>
<evidence type="ECO:0000259" key="25">
    <source>
        <dbReference type="PROSITE" id="PS50109"/>
    </source>
</evidence>
<dbReference type="InterPro" id="IPR003661">
    <property type="entry name" value="HisK_dim/P_dom"/>
</dbReference>
<evidence type="ECO:0000256" key="12">
    <source>
        <dbReference type="ARBA" id="ARBA00022801"/>
    </source>
</evidence>
<dbReference type="InterPro" id="IPR003660">
    <property type="entry name" value="HAMP_dom"/>
</dbReference>
<evidence type="ECO:0000313" key="27">
    <source>
        <dbReference type="EMBL" id="GAA1929278.1"/>
    </source>
</evidence>
<evidence type="ECO:0000256" key="10">
    <source>
        <dbReference type="ARBA" id="ARBA00022741"/>
    </source>
</evidence>
<evidence type="ECO:0000256" key="16">
    <source>
        <dbReference type="ARBA" id="ARBA00022989"/>
    </source>
</evidence>
<comment type="subcellular location">
    <subcellularLocation>
        <location evidence="4">Cell membrane</location>
        <topology evidence="4">Multi-pass membrane protein</topology>
    </subcellularLocation>
</comment>
<evidence type="ECO:0000256" key="18">
    <source>
        <dbReference type="ARBA" id="ARBA00023016"/>
    </source>
</evidence>
<proteinExistence type="predicted"/>
<evidence type="ECO:0000256" key="17">
    <source>
        <dbReference type="ARBA" id="ARBA00023012"/>
    </source>
</evidence>
<dbReference type="PROSITE" id="PS50109">
    <property type="entry name" value="HIS_KIN"/>
    <property type="match status" value="1"/>
</dbReference>
<keyword evidence="24" id="KW-0472">Membrane</keyword>
<dbReference type="PRINTS" id="PR00344">
    <property type="entry name" value="BCTRLSENSOR"/>
</dbReference>
<evidence type="ECO:0000256" key="22">
    <source>
        <dbReference type="ARBA" id="ARBA00041776"/>
    </source>
</evidence>
<evidence type="ECO:0000256" key="3">
    <source>
        <dbReference type="ARBA" id="ARBA00001946"/>
    </source>
</evidence>
<dbReference type="SUPFAM" id="SSF47384">
    <property type="entry name" value="Homodimeric domain of signal transducing histidine kinase"/>
    <property type="match status" value="1"/>
</dbReference>
<evidence type="ECO:0000256" key="6">
    <source>
        <dbReference type="ARBA" id="ARBA00022475"/>
    </source>
</evidence>
<dbReference type="RefSeq" id="WP_344008840.1">
    <property type="nucleotide sequence ID" value="NZ_BAAAMY010000012.1"/>
</dbReference>
<comment type="cofactor">
    <cofactor evidence="3">
        <name>Mg(2+)</name>
        <dbReference type="ChEBI" id="CHEBI:18420"/>
    </cofactor>
</comment>
<evidence type="ECO:0000256" key="7">
    <source>
        <dbReference type="ARBA" id="ARBA00022553"/>
    </source>
</evidence>